<feature type="compositionally biased region" description="Low complexity" evidence="10">
    <location>
        <begin position="225"/>
        <end position="238"/>
    </location>
</feature>
<dbReference type="GO" id="GO:0008270">
    <property type="term" value="F:zinc ion binding"/>
    <property type="evidence" value="ECO:0007669"/>
    <property type="project" value="UniProtKB-KW"/>
</dbReference>
<comment type="function">
    <text evidence="9">Transcription factor that binds specifically to a 5'-AA[AG]G-3' consensus core sequence.</text>
</comment>
<dbReference type="KEGG" id="egr:104440999"/>
<evidence type="ECO:0000256" key="8">
    <source>
        <dbReference type="PROSITE-ProRule" id="PRU00071"/>
    </source>
</evidence>
<protein>
    <recommendedName>
        <fullName evidence="9">Dof zinc finger protein</fullName>
    </recommendedName>
</protein>
<keyword evidence="4 9" id="KW-0805">Transcription regulation</keyword>
<dbReference type="AlphaFoldDB" id="A0A059CE52"/>
<evidence type="ECO:0000259" key="11">
    <source>
        <dbReference type="PROSITE" id="PS50884"/>
    </source>
</evidence>
<evidence type="ECO:0000313" key="12">
    <source>
        <dbReference type="EMBL" id="KCW76225.1"/>
    </source>
</evidence>
<dbReference type="Gramene" id="KCW76225">
    <property type="protein sequence ID" value="KCW76225"/>
    <property type="gene ID" value="EUGRSUZ_D00607"/>
</dbReference>
<evidence type="ECO:0000256" key="7">
    <source>
        <dbReference type="ARBA" id="ARBA00023242"/>
    </source>
</evidence>
<feature type="region of interest" description="Disordered" evidence="10">
    <location>
        <begin position="79"/>
        <end position="113"/>
    </location>
</feature>
<evidence type="ECO:0000256" key="9">
    <source>
        <dbReference type="RuleBase" id="RU369094"/>
    </source>
</evidence>
<dbReference type="GO" id="GO:0005634">
    <property type="term" value="C:nucleus"/>
    <property type="evidence" value="ECO:0007669"/>
    <property type="project" value="UniProtKB-SubCell"/>
</dbReference>
<accession>A0A059CE52</accession>
<evidence type="ECO:0000256" key="3">
    <source>
        <dbReference type="ARBA" id="ARBA00022833"/>
    </source>
</evidence>
<keyword evidence="1 9" id="KW-0479">Metal-binding</keyword>
<dbReference type="STRING" id="71139.A0A059CE52"/>
<dbReference type="Pfam" id="PF02701">
    <property type="entry name" value="Zn_ribbon_Dof"/>
    <property type="match status" value="1"/>
</dbReference>
<dbReference type="GO" id="GO:0003700">
    <property type="term" value="F:DNA-binding transcription factor activity"/>
    <property type="evidence" value="ECO:0007669"/>
    <property type="project" value="UniProtKB-UniRule"/>
</dbReference>
<feature type="region of interest" description="Disordered" evidence="10">
    <location>
        <begin position="1"/>
        <end position="37"/>
    </location>
</feature>
<dbReference type="PROSITE" id="PS01361">
    <property type="entry name" value="ZF_DOF_1"/>
    <property type="match status" value="1"/>
</dbReference>
<gene>
    <name evidence="12" type="ORF">EUGRSUZ_D00607</name>
</gene>
<dbReference type="InParanoid" id="A0A059CE52"/>
<evidence type="ECO:0000256" key="4">
    <source>
        <dbReference type="ARBA" id="ARBA00023015"/>
    </source>
</evidence>
<dbReference type="PANTHER" id="PTHR31992">
    <property type="entry name" value="DOF ZINC FINGER PROTEIN DOF1.4-RELATED"/>
    <property type="match status" value="1"/>
</dbReference>
<dbReference type="PANTHER" id="PTHR31992:SF108">
    <property type="entry name" value="DOF ZINC FINGER PROTEIN"/>
    <property type="match status" value="1"/>
</dbReference>
<evidence type="ECO:0000256" key="10">
    <source>
        <dbReference type="SAM" id="MobiDB-lite"/>
    </source>
</evidence>
<keyword evidence="3 9" id="KW-0862">Zinc</keyword>
<keyword evidence="5 8" id="KW-0238">DNA-binding</keyword>
<evidence type="ECO:0000256" key="1">
    <source>
        <dbReference type="ARBA" id="ARBA00022723"/>
    </source>
</evidence>
<dbReference type="InterPro" id="IPR045174">
    <property type="entry name" value="Dof"/>
</dbReference>
<feature type="domain" description="Dof-type" evidence="11">
    <location>
        <begin position="35"/>
        <end position="89"/>
    </location>
</feature>
<reference evidence="12" key="1">
    <citation type="submission" date="2013-07" db="EMBL/GenBank/DDBJ databases">
        <title>The genome of Eucalyptus grandis.</title>
        <authorList>
            <person name="Schmutz J."/>
            <person name="Hayes R."/>
            <person name="Myburg A."/>
            <person name="Tuskan G."/>
            <person name="Grattapaglia D."/>
            <person name="Rokhsar D.S."/>
        </authorList>
    </citation>
    <scope>NUCLEOTIDE SEQUENCE</scope>
    <source>
        <tissue evidence="12">Leaf extractions</tissue>
    </source>
</reference>
<sequence length="294" mass="31107">MEQESKPPPLDRRPTSRPAQPDGQQQPPPPHHQPQKCPRCDSMNTKFCYYNNYSLSQPRYFCKTCRRYWTHGGTLRNVPVGGGCRKAKRSKSSSSSSSTSASASSGDSLTPHSSLQVLPQSLRDVAAGNLAPPPAAAAGEGPLGYSFYPGGGFLSSLAAVQSINQSQPFNIGGATTSNNNSSNNLGFFQGFGGLASLSSSHHHQQIHQQAQFLQSDWSHGFGMGSNANTGSSSSNNNSPTISHVHHQHGNLWSGSTSAGISGHGGGESNRIGLNVNRPSDHHHLPHLPGFGPPP</sequence>
<keyword evidence="6 9" id="KW-0804">Transcription</keyword>
<dbReference type="OrthoDB" id="1927254at2759"/>
<evidence type="ECO:0000256" key="5">
    <source>
        <dbReference type="ARBA" id="ARBA00023125"/>
    </source>
</evidence>
<feature type="compositionally biased region" description="Low complexity" evidence="10">
    <location>
        <begin position="92"/>
        <end position="105"/>
    </location>
</feature>
<dbReference type="InterPro" id="IPR003851">
    <property type="entry name" value="Znf_Dof"/>
</dbReference>
<evidence type="ECO:0000256" key="6">
    <source>
        <dbReference type="ARBA" id="ARBA00023163"/>
    </source>
</evidence>
<keyword evidence="2 8" id="KW-0863">Zinc-finger</keyword>
<comment type="subcellular location">
    <subcellularLocation>
        <location evidence="8 9">Nucleus</location>
    </subcellularLocation>
</comment>
<feature type="region of interest" description="Disordered" evidence="10">
    <location>
        <begin position="217"/>
        <end position="294"/>
    </location>
</feature>
<proteinExistence type="predicted"/>
<dbReference type="PROSITE" id="PS50884">
    <property type="entry name" value="ZF_DOF_2"/>
    <property type="match status" value="1"/>
</dbReference>
<dbReference type="EMBL" id="KK198756">
    <property type="protein sequence ID" value="KCW76225.1"/>
    <property type="molecule type" value="Genomic_DNA"/>
</dbReference>
<name>A0A059CE52_EUCGR</name>
<keyword evidence="7 8" id="KW-0539">Nucleus</keyword>
<dbReference type="GO" id="GO:0003677">
    <property type="term" value="F:DNA binding"/>
    <property type="evidence" value="ECO:0007669"/>
    <property type="project" value="UniProtKB-UniRule"/>
</dbReference>
<dbReference type="eggNOG" id="ENOG502RXK3">
    <property type="taxonomic scope" value="Eukaryota"/>
</dbReference>
<evidence type="ECO:0000256" key="2">
    <source>
        <dbReference type="ARBA" id="ARBA00022771"/>
    </source>
</evidence>
<feature type="compositionally biased region" description="Polar residues" evidence="10">
    <location>
        <begin position="250"/>
        <end position="259"/>
    </location>
</feature>
<organism evidence="12">
    <name type="scientific">Eucalyptus grandis</name>
    <name type="common">Flooded gum</name>
    <dbReference type="NCBI Taxonomy" id="71139"/>
    <lineage>
        <taxon>Eukaryota</taxon>
        <taxon>Viridiplantae</taxon>
        <taxon>Streptophyta</taxon>
        <taxon>Embryophyta</taxon>
        <taxon>Tracheophyta</taxon>
        <taxon>Spermatophyta</taxon>
        <taxon>Magnoliopsida</taxon>
        <taxon>eudicotyledons</taxon>
        <taxon>Gunneridae</taxon>
        <taxon>Pentapetalae</taxon>
        <taxon>rosids</taxon>
        <taxon>malvids</taxon>
        <taxon>Myrtales</taxon>
        <taxon>Myrtaceae</taxon>
        <taxon>Myrtoideae</taxon>
        <taxon>Eucalypteae</taxon>
        <taxon>Eucalyptus</taxon>
    </lineage>
</organism>